<protein>
    <submittedName>
        <fullName evidence="4">Methyltransferase domain-containing protein</fullName>
    </submittedName>
</protein>
<dbReference type="InterPro" id="IPR007848">
    <property type="entry name" value="Small_mtfrase_dom"/>
</dbReference>
<dbReference type="GO" id="GO:0032259">
    <property type="term" value="P:methylation"/>
    <property type="evidence" value="ECO:0007669"/>
    <property type="project" value="UniProtKB-KW"/>
</dbReference>
<evidence type="ECO:0000256" key="1">
    <source>
        <dbReference type="ARBA" id="ARBA00022603"/>
    </source>
</evidence>
<dbReference type="Pfam" id="PF05175">
    <property type="entry name" value="MTS"/>
    <property type="match status" value="1"/>
</dbReference>
<dbReference type="GO" id="GO:0003676">
    <property type="term" value="F:nucleic acid binding"/>
    <property type="evidence" value="ECO:0007669"/>
    <property type="project" value="InterPro"/>
</dbReference>
<keyword evidence="5" id="KW-1185">Reference proteome</keyword>
<dbReference type="PANTHER" id="PTHR47739:SF1">
    <property type="entry name" value="TRNA1(VAL) (ADENINE(37)-N6)-METHYLTRANSFERASE"/>
    <property type="match status" value="1"/>
</dbReference>
<reference evidence="4 5" key="1">
    <citation type="submission" date="2019-04" db="EMBL/GenBank/DDBJ databases">
        <title>Shimia ponticola sp. nov., isolated from seawater.</title>
        <authorList>
            <person name="Kim Y.-O."/>
            <person name="Yoon J.-H."/>
        </authorList>
    </citation>
    <scope>NUCLEOTIDE SEQUENCE [LARGE SCALE GENOMIC DNA]</scope>
    <source>
        <strain evidence="4 5">MYP11</strain>
    </source>
</reference>
<dbReference type="PANTHER" id="PTHR47739">
    <property type="entry name" value="TRNA1(VAL) (ADENINE(37)-N6)-METHYLTRANSFERASE"/>
    <property type="match status" value="1"/>
</dbReference>
<dbReference type="Proteomes" id="UP000306602">
    <property type="component" value="Unassembled WGS sequence"/>
</dbReference>
<dbReference type="InterPro" id="IPR050210">
    <property type="entry name" value="tRNA_Adenine-N(6)_MTase"/>
</dbReference>
<dbReference type="OrthoDB" id="5489421at2"/>
<keyword evidence="2" id="KW-0949">S-adenosyl-L-methionine</keyword>
<dbReference type="InterPro" id="IPR002052">
    <property type="entry name" value="DNA_methylase_N6_adenine_CS"/>
</dbReference>
<gene>
    <name evidence="4" type="ORF">E4Z66_08420</name>
</gene>
<dbReference type="Gene3D" id="3.40.50.150">
    <property type="entry name" value="Vaccinia Virus protein VP39"/>
    <property type="match status" value="1"/>
</dbReference>
<organism evidence="4 5">
    <name type="scientific">Aliishimia ponticola</name>
    <dbReference type="NCBI Taxonomy" id="2499833"/>
    <lineage>
        <taxon>Bacteria</taxon>
        <taxon>Pseudomonadati</taxon>
        <taxon>Pseudomonadota</taxon>
        <taxon>Alphaproteobacteria</taxon>
        <taxon>Rhodobacterales</taxon>
        <taxon>Paracoccaceae</taxon>
        <taxon>Aliishimia</taxon>
    </lineage>
</organism>
<dbReference type="CDD" id="cd02440">
    <property type="entry name" value="AdoMet_MTases"/>
    <property type="match status" value="1"/>
</dbReference>
<dbReference type="GO" id="GO:0008757">
    <property type="term" value="F:S-adenosylmethionine-dependent methyltransferase activity"/>
    <property type="evidence" value="ECO:0007669"/>
    <property type="project" value="UniProtKB-ARBA"/>
</dbReference>
<dbReference type="GO" id="GO:0008170">
    <property type="term" value="F:N-methyltransferase activity"/>
    <property type="evidence" value="ECO:0007669"/>
    <property type="project" value="UniProtKB-ARBA"/>
</dbReference>
<keyword evidence="1 4" id="KW-0489">Methyltransferase</keyword>
<evidence type="ECO:0000259" key="3">
    <source>
        <dbReference type="Pfam" id="PF05175"/>
    </source>
</evidence>
<comment type="caution">
    <text evidence="4">The sequence shown here is derived from an EMBL/GenBank/DDBJ whole genome shotgun (WGS) entry which is preliminary data.</text>
</comment>
<name>A0A4S4NDY1_9RHOB</name>
<dbReference type="RefSeq" id="WP_136462553.1">
    <property type="nucleotide sequence ID" value="NZ_SRKY01000002.1"/>
</dbReference>
<dbReference type="EMBL" id="SRKY01000002">
    <property type="protein sequence ID" value="THH36955.1"/>
    <property type="molecule type" value="Genomic_DNA"/>
</dbReference>
<evidence type="ECO:0000256" key="2">
    <source>
        <dbReference type="ARBA" id="ARBA00022691"/>
    </source>
</evidence>
<proteinExistence type="predicted"/>
<accession>A0A4S4NDY1</accession>
<dbReference type="PROSITE" id="PS00092">
    <property type="entry name" value="N6_MTASE"/>
    <property type="match status" value="1"/>
</dbReference>
<sequence>MTEFSAENLQKDAFLGGKLHLWQPVKGYRAGVDPVLLAASVPAKPGQTVLDLGCGAGAAALCLGVRVAQLQLYGVEREPAYAALARRNGLEAAQDFTVTQADLAQMPAPLRAMSFDHVISNPPYYDRAHGTAAPDRVREAALGEDLPLAEWIGIGARRVKPRGYLHLILKADRLADALSAMNSCLGSLEVLPLAPRVDRAAELVLMRGRKEGRAPLKLHAPLILHRGADHPGDKDHYTKVVSDVLRCGAPITY</sequence>
<feature type="domain" description="Methyltransferase small" evidence="3">
    <location>
        <begin position="36"/>
        <end position="129"/>
    </location>
</feature>
<dbReference type="SUPFAM" id="SSF53335">
    <property type="entry name" value="S-adenosyl-L-methionine-dependent methyltransferases"/>
    <property type="match status" value="1"/>
</dbReference>
<evidence type="ECO:0000313" key="4">
    <source>
        <dbReference type="EMBL" id="THH36955.1"/>
    </source>
</evidence>
<dbReference type="InterPro" id="IPR029063">
    <property type="entry name" value="SAM-dependent_MTases_sf"/>
</dbReference>
<evidence type="ECO:0000313" key="5">
    <source>
        <dbReference type="Proteomes" id="UP000306602"/>
    </source>
</evidence>
<keyword evidence="4" id="KW-0808">Transferase</keyword>
<dbReference type="AlphaFoldDB" id="A0A4S4NDY1"/>